<evidence type="ECO:0000313" key="4">
    <source>
        <dbReference type="Proteomes" id="UP001190700"/>
    </source>
</evidence>
<feature type="non-terminal residue" evidence="3">
    <location>
        <position position="158"/>
    </location>
</feature>
<feature type="chain" id="PRO_5041942440" evidence="2">
    <location>
        <begin position="29"/>
        <end position="158"/>
    </location>
</feature>
<dbReference type="PANTHER" id="PTHR45631:SF124">
    <property type="entry name" value="LEUCINE-RICH REPEAT PROTEIN KINASE FAMILY PROTEIN"/>
    <property type="match status" value="1"/>
</dbReference>
<dbReference type="PROSITE" id="PS51257">
    <property type="entry name" value="PROKAR_LIPOPROTEIN"/>
    <property type="match status" value="1"/>
</dbReference>
<dbReference type="AlphaFoldDB" id="A0AAE0KZI3"/>
<comment type="caution">
    <text evidence="3">The sequence shown here is derived from an EMBL/GenBank/DDBJ whole genome shotgun (WGS) entry which is preliminary data.</text>
</comment>
<feature type="signal peptide" evidence="2">
    <location>
        <begin position="1"/>
        <end position="28"/>
    </location>
</feature>
<gene>
    <name evidence="3" type="ORF">CYMTET_25108</name>
</gene>
<dbReference type="InterPro" id="IPR032675">
    <property type="entry name" value="LRR_dom_sf"/>
</dbReference>
<dbReference type="GO" id="GO:0005930">
    <property type="term" value="C:axoneme"/>
    <property type="evidence" value="ECO:0007669"/>
    <property type="project" value="UniProtKB-SubCell"/>
</dbReference>
<dbReference type="Gene3D" id="3.80.10.10">
    <property type="entry name" value="Ribonuclease Inhibitor"/>
    <property type="match status" value="1"/>
</dbReference>
<reference evidence="3 4" key="1">
    <citation type="journal article" date="2015" name="Genome Biol. Evol.">
        <title>Comparative Genomics of a Bacterivorous Green Alga Reveals Evolutionary Causalities and Consequences of Phago-Mixotrophic Mode of Nutrition.</title>
        <authorList>
            <person name="Burns J.A."/>
            <person name="Paasch A."/>
            <person name="Narechania A."/>
            <person name="Kim E."/>
        </authorList>
    </citation>
    <scope>NUCLEOTIDE SEQUENCE [LARGE SCALE GENOMIC DNA]</scope>
    <source>
        <strain evidence="3 4">PLY_AMNH</strain>
    </source>
</reference>
<keyword evidence="4" id="KW-1185">Reference proteome</keyword>
<sequence>MRTWKEVRLFRGSLVLLACGLSVAGCSASLNQNSNYAACLSESESCITLDLGNQGLTGTIPVLELQALTKLQQLHLNLNSLTGTLPTQLEALTDLTLINVAGNPGLCGSVPRALAKAATALITGTSLDGSCDSVPGKQKTPKLPGILHASAWHSIASR</sequence>
<keyword evidence="2" id="KW-0732">Signal</keyword>
<organism evidence="3 4">
    <name type="scientific">Cymbomonas tetramitiformis</name>
    <dbReference type="NCBI Taxonomy" id="36881"/>
    <lineage>
        <taxon>Eukaryota</taxon>
        <taxon>Viridiplantae</taxon>
        <taxon>Chlorophyta</taxon>
        <taxon>Pyramimonadophyceae</taxon>
        <taxon>Pyramimonadales</taxon>
        <taxon>Pyramimonadaceae</taxon>
        <taxon>Cymbomonas</taxon>
    </lineage>
</organism>
<accession>A0AAE0KZI3</accession>
<evidence type="ECO:0000256" key="2">
    <source>
        <dbReference type="SAM" id="SignalP"/>
    </source>
</evidence>
<comment type="subcellular location">
    <subcellularLocation>
        <location evidence="1">Cytoplasm</location>
        <location evidence="1">Cytoskeleton</location>
        <location evidence="1">Cilium axoneme</location>
    </subcellularLocation>
</comment>
<dbReference type="EMBL" id="LGRX02013289">
    <property type="protein sequence ID" value="KAK3266254.1"/>
    <property type="molecule type" value="Genomic_DNA"/>
</dbReference>
<dbReference type="SUPFAM" id="SSF52058">
    <property type="entry name" value="L domain-like"/>
    <property type="match status" value="1"/>
</dbReference>
<protein>
    <submittedName>
        <fullName evidence="3">Uncharacterized protein</fullName>
    </submittedName>
</protein>
<evidence type="ECO:0000256" key="1">
    <source>
        <dbReference type="ARBA" id="ARBA00004430"/>
    </source>
</evidence>
<dbReference type="PANTHER" id="PTHR45631">
    <property type="entry name" value="OS07G0107800 PROTEIN-RELATED"/>
    <property type="match status" value="1"/>
</dbReference>
<dbReference type="Proteomes" id="UP001190700">
    <property type="component" value="Unassembled WGS sequence"/>
</dbReference>
<evidence type="ECO:0000313" key="3">
    <source>
        <dbReference type="EMBL" id="KAK3266254.1"/>
    </source>
</evidence>
<proteinExistence type="predicted"/>
<name>A0AAE0KZI3_9CHLO</name>